<dbReference type="SUPFAM" id="SSF55961">
    <property type="entry name" value="Bet v1-like"/>
    <property type="match status" value="1"/>
</dbReference>
<comment type="similarity">
    <text evidence="1">Belongs to the COQ10 family.</text>
</comment>
<dbReference type="InterPro" id="IPR023393">
    <property type="entry name" value="START-like_dom_sf"/>
</dbReference>
<comment type="subunit">
    <text evidence="2">Interacts with coenzyme Q.</text>
</comment>
<accession>A0ABX6ENX9</accession>
<name>A0ABX6ENX9_KLUMA</name>
<sequence>MLVSSYAIPSRLGTRSLLRRSFFNISSTASANDEQHYILRRKIRGTPQEVYEVVSEVSKYHEFIPYCVESFVNARDEMKRPIEAGLRVGFRQYDEKFICKVECKDISTLVKTVSAESLSHNLFHVLNSKWTIKAHPGRTDYTEVELLLRYQFKSKLYSSVASLFAKSVTELILKAFDRRVYQLKRDNSMSIKNTK</sequence>
<reference evidence="5 6" key="1">
    <citation type="submission" date="2016-03" db="EMBL/GenBank/DDBJ databases">
        <title>How can Kluyveromyces marxianus grow so fast - potential evolutionary course in Saccharomyces Complex revealed by comparative genomics.</title>
        <authorList>
            <person name="Mo W."/>
            <person name="Lu W."/>
            <person name="Yang X."/>
            <person name="Qi J."/>
            <person name="Lv H."/>
        </authorList>
    </citation>
    <scope>NUCLEOTIDE SEQUENCE [LARGE SCALE GENOMIC DNA]</scope>
    <source>
        <strain evidence="5 6">FIM1</strain>
    </source>
</reference>
<gene>
    <name evidence="5" type="primary">COQ10</name>
    <name evidence="5" type="ORF">FIM1_598</name>
</gene>
<evidence type="ECO:0000313" key="6">
    <source>
        <dbReference type="Proteomes" id="UP000422736"/>
    </source>
</evidence>
<keyword evidence="6" id="KW-1185">Reference proteome</keyword>
<evidence type="ECO:0000259" key="4">
    <source>
        <dbReference type="Pfam" id="PF03364"/>
    </source>
</evidence>
<evidence type="ECO:0000256" key="3">
    <source>
        <dbReference type="ARBA" id="ARBA00024947"/>
    </source>
</evidence>
<dbReference type="CDD" id="cd07813">
    <property type="entry name" value="COQ10p_like"/>
    <property type="match status" value="1"/>
</dbReference>
<dbReference type="EMBL" id="CP015054">
    <property type="protein sequence ID" value="QGN13950.1"/>
    <property type="molecule type" value="Genomic_DNA"/>
</dbReference>
<evidence type="ECO:0000256" key="2">
    <source>
        <dbReference type="ARBA" id="ARBA00011814"/>
    </source>
</evidence>
<proteinExistence type="inferred from homology"/>
<comment type="function">
    <text evidence="3">Required for the function of coenzyme Q in the respiratory chain. May serve as a chaperone or may be involved in the transport of Q6 from its site of synthesis to the catalytic sites of the respiratory complexes.</text>
</comment>
<dbReference type="PANTHER" id="PTHR12901:SF10">
    <property type="entry name" value="COENZYME Q-BINDING PROTEIN COQ10, MITOCHONDRIAL"/>
    <property type="match status" value="1"/>
</dbReference>
<feature type="domain" description="Coenzyme Q-binding protein COQ10 START" evidence="4">
    <location>
        <begin position="46"/>
        <end position="176"/>
    </location>
</feature>
<dbReference type="InterPro" id="IPR044996">
    <property type="entry name" value="COQ10-like"/>
</dbReference>
<dbReference type="InterPro" id="IPR005031">
    <property type="entry name" value="COQ10_START"/>
</dbReference>
<dbReference type="PANTHER" id="PTHR12901">
    <property type="entry name" value="SPERM PROTEIN HOMOLOG"/>
    <property type="match status" value="1"/>
</dbReference>
<organism evidence="5 6">
    <name type="scientific">Kluyveromyces marxianus</name>
    <name type="common">Yeast</name>
    <name type="synonym">Candida kefyr</name>
    <dbReference type="NCBI Taxonomy" id="4911"/>
    <lineage>
        <taxon>Eukaryota</taxon>
        <taxon>Fungi</taxon>
        <taxon>Dikarya</taxon>
        <taxon>Ascomycota</taxon>
        <taxon>Saccharomycotina</taxon>
        <taxon>Saccharomycetes</taxon>
        <taxon>Saccharomycetales</taxon>
        <taxon>Saccharomycetaceae</taxon>
        <taxon>Kluyveromyces</taxon>
    </lineage>
</organism>
<dbReference type="Proteomes" id="UP000422736">
    <property type="component" value="Chromosome 1"/>
</dbReference>
<protein>
    <submittedName>
        <fullName evidence="5">Coenzyme Q-binding protein COQ10</fullName>
    </submittedName>
</protein>
<evidence type="ECO:0000256" key="1">
    <source>
        <dbReference type="ARBA" id="ARBA00006885"/>
    </source>
</evidence>
<evidence type="ECO:0000313" key="5">
    <source>
        <dbReference type="EMBL" id="QGN13950.1"/>
    </source>
</evidence>
<dbReference type="Gene3D" id="3.30.530.20">
    <property type="match status" value="1"/>
</dbReference>
<dbReference type="Pfam" id="PF03364">
    <property type="entry name" value="Polyketide_cyc"/>
    <property type="match status" value="1"/>
</dbReference>